<gene>
    <name evidence="2" type="ORF">L195_g059507</name>
</gene>
<sequence>MGGRVMNLPLRTTILYPLTFLVIWFQASSFATLRARLFAFVSIVQE</sequence>
<protein>
    <submittedName>
        <fullName evidence="2">Uncharacterized protein</fullName>
    </submittedName>
</protein>
<keyword evidence="1" id="KW-0472">Membrane</keyword>
<comment type="caution">
    <text evidence="2">The sequence shown here is derived from an EMBL/GenBank/DDBJ whole genome shotgun (WGS) entry which is preliminary data.</text>
</comment>
<feature type="transmembrane region" description="Helical" evidence="1">
    <location>
        <begin position="14"/>
        <end position="33"/>
    </location>
</feature>
<reference evidence="2 3" key="1">
    <citation type="journal article" date="2014" name="Am. J. Bot.">
        <title>Genome assembly and annotation for red clover (Trifolium pratense; Fabaceae).</title>
        <authorList>
            <person name="Istvanek J."/>
            <person name="Jaros M."/>
            <person name="Krenek A."/>
            <person name="Repkova J."/>
        </authorList>
    </citation>
    <scope>NUCLEOTIDE SEQUENCE [LARGE SCALE GENOMIC DNA]</scope>
    <source>
        <strain evidence="3">cv. Tatra</strain>
        <tissue evidence="2">Young leaves</tissue>
    </source>
</reference>
<proteinExistence type="predicted"/>
<reference evidence="2 3" key="2">
    <citation type="journal article" date="2017" name="Front. Plant Sci.">
        <title>Gene Classification and Mining of Molecular Markers Useful in Red Clover (Trifolium pratense) Breeding.</title>
        <authorList>
            <person name="Istvanek J."/>
            <person name="Dluhosova J."/>
            <person name="Dluhos P."/>
            <person name="Patkova L."/>
            <person name="Nedelnik J."/>
            <person name="Repkova J."/>
        </authorList>
    </citation>
    <scope>NUCLEOTIDE SEQUENCE [LARGE SCALE GENOMIC DNA]</scope>
    <source>
        <strain evidence="3">cv. Tatra</strain>
        <tissue evidence="2">Young leaves</tissue>
    </source>
</reference>
<feature type="non-terminal residue" evidence="2">
    <location>
        <position position="46"/>
    </location>
</feature>
<dbReference type="Proteomes" id="UP000236291">
    <property type="component" value="Unassembled WGS sequence"/>
</dbReference>
<organism evidence="2 3">
    <name type="scientific">Trifolium pratense</name>
    <name type="common">Red clover</name>
    <dbReference type="NCBI Taxonomy" id="57577"/>
    <lineage>
        <taxon>Eukaryota</taxon>
        <taxon>Viridiplantae</taxon>
        <taxon>Streptophyta</taxon>
        <taxon>Embryophyta</taxon>
        <taxon>Tracheophyta</taxon>
        <taxon>Spermatophyta</taxon>
        <taxon>Magnoliopsida</taxon>
        <taxon>eudicotyledons</taxon>
        <taxon>Gunneridae</taxon>
        <taxon>Pentapetalae</taxon>
        <taxon>rosids</taxon>
        <taxon>fabids</taxon>
        <taxon>Fabales</taxon>
        <taxon>Fabaceae</taxon>
        <taxon>Papilionoideae</taxon>
        <taxon>50 kb inversion clade</taxon>
        <taxon>NPAAA clade</taxon>
        <taxon>Hologalegina</taxon>
        <taxon>IRL clade</taxon>
        <taxon>Trifolieae</taxon>
        <taxon>Trifolium</taxon>
    </lineage>
</organism>
<accession>A0A2K3JYD3</accession>
<name>A0A2K3JYD3_TRIPR</name>
<keyword evidence="1" id="KW-1133">Transmembrane helix</keyword>
<dbReference type="EMBL" id="ASHM01130413">
    <property type="protein sequence ID" value="PNX59073.1"/>
    <property type="molecule type" value="Genomic_DNA"/>
</dbReference>
<evidence type="ECO:0000313" key="3">
    <source>
        <dbReference type="Proteomes" id="UP000236291"/>
    </source>
</evidence>
<evidence type="ECO:0000256" key="1">
    <source>
        <dbReference type="SAM" id="Phobius"/>
    </source>
</evidence>
<evidence type="ECO:0000313" key="2">
    <source>
        <dbReference type="EMBL" id="PNX59073.1"/>
    </source>
</evidence>
<dbReference type="AlphaFoldDB" id="A0A2K3JYD3"/>
<keyword evidence="1" id="KW-0812">Transmembrane</keyword>